<keyword evidence="3" id="KW-1185">Reference proteome</keyword>
<gene>
    <name evidence="2" type="ORF">PGLA1383_LOCUS20602</name>
</gene>
<evidence type="ECO:0000313" key="2">
    <source>
        <dbReference type="EMBL" id="CAE8602358.1"/>
    </source>
</evidence>
<dbReference type="EMBL" id="CAJNNV010014193">
    <property type="protein sequence ID" value="CAE8602358.1"/>
    <property type="molecule type" value="Genomic_DNA"/>
</dbReference>
<name>A0A813EMI5_POLGL</name>
<proteinExistence type="predicted"/>
<feature type="region of interest" description="Disordered" evidence="1">
    <location>
        <begin position="291"/>
        <end position="315"/>
    </location>
</feature>
<evidence type="ECO:0000256" key="1">
    <source>
        <dbReference type="SAM" id="MobiDB-lite"/>
    </source>
</evidence>
<accession>A0A813EMI5</accession>
<feature type="compositionally biased region" description="Basic residues" evidence="1">
    <location>
        <begin position="296"/>
        <end position="308"/>
    </location>
</feature>
<evidence type="ECO:0000313" key="3">
    <source>
        <dbReference type="Proteomes" id="UP000654075"/>
    </source>
</evidence>
<protein>
    <submittedName>
        <fullName evidence="2">Uncharacterized protein</fullName>
    </submittedName>
</protein>
<dbReference type="AlphaFoldDB" id="A0A813EMI5"/>
<organism evidence="2 3">
    <name type="scientific">Polarella glacialis</name>
    <name type="common">Dinoflagellate</name>
    <dbReference type="NCBI Taxonomy" id="89957"/>
    <lineage>
        <taxon>Eukaryota</taxon>
        <taxon>Sar</taxon>
        <taxon>Alveolata</taxon>
        <taxon>Dinophyceae</taxon>
        <taxon>Suessiales</taxon>
        <taxon>Suessiaceae</taxon>
        <taxon>Polarella</taxon>
    </lineage>
</organism>
<comment type="caution">
    <text evidence="2">The sequence shown here is derived from an EMBL/GenBank/DDBJ whole genome shotgun (WGS) entry which is preliminary data.</text>
</comment>
<sequence>MSRPRKTIAKGRSQLHELYHKLKRRGLKLKGRKVAACKAANQTARKIVHAGTVNFKNVAAALGQWSFPPNLTRRNVTRKGLNYVFSDTFGLLRGPQGWSVTALTRDHPDFSRMLSGLLDEMAKTDGEVAAFAERGWTTATVNKGRLGQGAARHRDSRNVGQTLVVSVGRRVGGCLKVWPNDPGKVDVSTLSLDSCLTHDCRDRPVLFDGRQAHEVTSYEPLPGARSATRYSIVCYQMLGWSEAPPAVLSRARLAGIPVPSKTSRATKAAAEAKLAQQAGDEPRPMCKQCGGEMRKKGGARWQRKRCSRNWRAPQN</sequence>
<dbReference type="Proteomes" id="UP000654075">
    <property type="component" value="Unassembled WGS sequence"/>
</dbReference>
<reference evidence="2" key="1">
    <citation type="submission" date="2021-02" db="EMBL/GenBank/DDBJ databases">
        <authorList>
            <person name="Dougan E. K."/>
            <person name="Rhodes N."/>
            <person name="Thang M."/>
            <person name="Chan C."/>
        </authorList>
    </citation>
    <scope>NUCLEOTIDE SEQUENCE</scope>
</reference>